<dbReference type="Proteomes" id="UP000032414">
    <property type="component" value="Chromosome I"/>
</dbReference>
<dbReference type="KEGG" id="tmc:LMI_0359"/>
<dbReference type="HOGENOM" id="CLU_2848349_0_0_6"/>
<proteinExistence type="predicted"/>
<dbReference type="AlphaFoldDB" id="A0A098GB55"/>
<gene>
    <name evidence="1" type="ORF">LMI_0359</name>
</gene>
<protein>
    <submittedName>
        <fullName evidence="1">Uncharacterized protein</fullName>
    </submittedName>
</protein>
<evidence type="ECO:0000313" key="2">
    <source>
        <dbReference type="Proteomes" id="UP000032414"/>
    </source>
</evidence>
<reference evidence="2" key="1">
    <citation type="submission" date="2014-09" db="EMBL/GenBank/DDBJ databases">
        <authorList>
            <person name="Gomez-Valero L."/>
        </authorList>
    </citation>
    <scope>NUCLEOTIDE SEQUENCE [LARGE SCALE GENOMIC DNA]</scope>
    <source>
        <strain evidence="2">ATCC33218</strain>
    </source>
</reference>
<dbReference type="EMBL" id="LN614830">
    <property type="protein sequence ID" value="CEG59719.1"/>
    <property type="molecule type" value="Genomic_DNA"/>
</dbReference>
<sequence>MLVVEGSNPSVPTKKSLLNQQIASNTSSSFSNFIFPGYTLGYTYLKVTSFDLTLSTQDSYERHIC</sequence>
<accession>A0A098GB55</accession>
<name>A0A098GB55_LEGMI</name>
<evidence type="ECO:0000313" key="1">
    <source>
        <dbReference type="EMBL" id="CEG59719.1"/>
    </source>
</evidence>
<organism evidence="1 2">
    <name type="scientific">Legionella micdadei</name>
    <name type="common">Tatlockia micdadei</name>
    <dbReference type="NCBI Taxonomy" id="451"/>
    <lineage>
        <taxon>Bacteria</taxon>
        <taxon>Pseudomonadati</taxon>
        <taxon>Pseudomonadota</taxon>
        <taxon>Gammaproteobacteria</taxon>
        <taxon>Legionellales</taxon>
        <taxon>Legionellaceae</taxon>
        <taxon>Legionella</taxon>
    </lineage>
</organism>